<evidence type="ECO:0000313" key="2">
    <source>
        <dbReference type="Proteomes" id="UP000046373"/>
    </source>
</evidence>
<organism evidence="1 2">
    <name type="scientific">Mesorhizobium plurifarium</name>
    <dbReference type="NCBI Taxonomy" id="69974"/>
    <lineage>
        <taxon>Bacteria</taxon>
        <taxon>Pseudomonadati</taxon>
        <taxon>Pseudomonadota</taxon>
        <taxon>Alphaproteobacteria</taxon>
        <taxon>Hyphomicrobiales</taxon>
        <taxon>Phyllobacteriaceae</taxon>
        <taxon>Mesorhizobium</taxon>
    </lineage>
</organism>
<accession>A0A090EP91</accession>
<reference evidence="1 2" key="1">
    <citation type="submission" date="2014-08" db="EMBL/GenBank/DDBJ databases">
        <authorList>
            <person name="Moulin Lionel"/>
        </authorList>
    </citation>
    <scope>NUCLEOTIDE SEQUENCE [LARGE SCALE GENOMIC DNA]</scope>
</reference>
<name>A0A090EP91_MESPL</name>
<evidence type="ECO:0000313" key="1">
    <source>
        <dbReference type="EMBL" id="CDX30598.1"/>
    </source>
</evidence>
<gene>
    <name evidence="1" type="ORF">MPLDJ20_130087</name>
</gene>
<sequence>MAGLAASPVPARSIRYAPMLGTMRLRGAGRGAFLQPCCFRQVTPNKSRGFDTCESFRRAAELLVDI</sequence>
<dbReference type="AlphaFoldDB" id="A0A090EP91"/>
<dbReference type="Proteomes" id="UP000046373">
    <property type="component" value="Unassembled WGS sequence"/>
</dbReference>
<protein>
    <submittedName>
        <fullName evidence="1">Uncharacterized protein</fullName>
    </submittedName>
</protein>
<proteinExistence type="predicted"/>
<dbReference type="EMBL" id="CCNB01000005">
    <property type="protein sequence ID" value="CDX30598.1"/>
    <property type="molecule type" value="Genomic_DNA"/>
</dbReference>